<gene>
    <name evidence="8" type="ORF">Q644_06550</name>
</gene>
<organism evidence="8 9">
    <name type="scientific">Brucella intermedia 229E</name>
    <dbReference type="NCBI Taxonomy" id="1337887"/>
    <lineage>
        <taxon>Bacteria</taxon>
        <taxon>Pseudomonadati</taxon>
        <taxon>Pseudomonadota</taxon>
        <taxon>Alphaproteobacteria</taxon>
        <taxon>Hyphomicrobiales</taxon>
        <taxon>Brucellaceae</taxon>
        <taxon>Brucella/Ochrobactrum group</taxon>
        <taxon>Brucella</taxon>
    </lineage>
</organism>
<comment type="similarity">
    <text evidence="1">Belongs to the CFA/CMAS family.</text>
</comment>
<dbReference type="GO" id="GO:0032259">
    <property type="term" value="P:methylation"/>
    <property type="evidence" value="ECO:0007669"/>
    <property type="project" value="UniProtKB-KW"/>
</dbReference>
<dbReference type="PIRSF" id="PIRSF003085">
    <property type="entry name" value="CMAS"/>
    <property type="match status" value="1"/>
</dbReference>
<dbReference type="PANTHER" id="PTHR43667">
    <property type="entry name" value="CYCLOPROPANE-FATTY-ACYL-PHOSPHOLIPID SYNTHASE"/>
    <property type="match status" value="1"/>
</dbReference>
<dbReference type="Gene3D" id="3.40.50.150">
    <property type="entry name" value="Vaccinia Virus protein VP39"/>
    <property type="match status" value="1"/>
</dbReference>
<dbReference type="GO" id="GO:0008610">
    <property type="term" value="P:lipid biosynthetic process"/>
    <property type="evidence" value="ECO:0007669"/>
    <property type="project" value="InterPro"/>
</dbReference>
<evidence type="ECO:0000256" key="7">
    <source>
        <dbReference type="SAM" id="MobiDB-lite"/>
    </source>
</evidence>
<protein>
    <submittedName>
        <fullName evidence="8">Cyclopropane-fatty-acyl-phospholipid synthase</fullName>
    </submittedName>
</protein>
<evidence type="ECO:0000256" key="5">
    <source>
        <dbReference type="ARBA" id="ARBA00023098"/>
    </source>
</evidence>
<dbReference type="InterPro" id="IPR003333">
    <property type="entry name" value="CMAS"/>
</dbReference>
<dbReference type="PATRIC" id="fig|1337887.3.peg.4718"/>
<name>U4VBV1_9HYPH</name>
<evidence type="ECO:0000256" key="6">
    <source>
        <dbReference type="PIRSR" id="PIRSR003085-1"/>
    </source>
</evidence>
<sequence length="412" mass="46694">MSQLDEYHQLSASSRTERPAFSPPSAIVLKRLLKQVQHGRLVLSLPDGQVIAVNGRLPGPEAKIAIVKWNSLRRLLTGGDIGFAQAYIEGEWTSPPHLTSVIRFAARNRDTLVSTLRGSGWTRALNRIGHLLNANTRRGSRRNIEAHYDLGNDFYARWLDPSMLYSSAIWTETTHSLESAQEQKLQYISEKLALEGGERILEIGCGWGALAGYLANCRNAHVTGITLSPSQLTWANAAVENVGLSEAVDLRLQDYRDVQGQFDRIVSIEMFEAVGETYWPEYFATLKRCLKPGGRAVLQVISIEETRYENYRRKADFIQKFIFPGGFLPSDKVLERDLAKAGLVLKETEHFGRSYALTLAEWRQRFIANWPEIEKLGFDDKFRRLWEYYLCYCEGGFEEGAINVGLYTIEHA</sequence>
<keyword evidence="4" id="KW-0949">S-adenosyl-L-methionine</keyword>
<keyword evidence="2" id="KW-0489">Methyltransferase</keyword>
<proteinExistence type="inferred from homology"/>
<feature type="region of interest" description="Disordered" evidence="7">
    <location>
        <begin position="1"/>
        <end position="21"/>
    </location>
</feature>
<dbReference type="InterPro" id="IPR050723">
    <property type="entry name" value="CFA/CMAS"/>
</dbReference>
<dbReference type="Proteomes" id="UP000016842">
    <property type="component" value="Unassembled WGS sequence"/>
</dbReference>
<dbReference type="GO" id="GO:0008168">
    <property type="term" value="F:methyltransferase activity"/>
    <property type="evidence" value="ECO:0007669"/>
    <property type="project" value="UniProtKB-KW"/>
</dbReference>
<dbReference type="AlphaFoldDB" id="U4VBV1"/>
<accession>U4VBV1</accession>
<evidence type="ECO:0000256" key="1">
    <source>
        <dbReference type="ARBA" id="ARBA00010815"/>
    </source>
</evidence>
<reference evidence="8 9" key="1">
    <citation type="journal article" date="2014" name="FEMS Microbiol. Lett.">
        <title>Genome sequencing analysis reveals virulence-related gene content of Ochrobactrum intermedium strain 229E, a urease-positive strain isolated from the human gastric niche.</title>
        <authorList>
            <person name="Kulkarni G.J."/>
            <person name="Shetty S."/>
            <person name="Dharne M.S."/>
            <person name="Shouche Y.S."/>
        </authorList>
    </citation>
    <scope>NUCLEOTIDE SEQUENCE [LARGE SCALE GENOMIC DNA]</scope>
    <source>
        <strain evidence="8 9">229E</strain>
    </source>
</reference>
<keyword evidence="5" id="KW-0443">Lipid metabolism</keyword>
<feature type="active site" evidence="6">
    <location>
        <position position="393"/>
    </location>
</feature>
<dbReference type="CDD" id="cd02440">
    <property type="entry name" value="AdoMet_MTases"/>
    <property type="match status" value="1"/>
</dbReference>
<evidence type="ECO:0000256" key="3">
    <source>
        <dbReference type="ARBA" id="ARBA00022679"/>
    </source>
</evidence>
<keyword evidence="3" id="KW-0808">Transferase</keyword>
<evidence type="ECO:0000313" key="8">
    <source>
        <dbReference type="EMBL" id="ERM00176.1"/>
    </source>
</evidence>
<evidence type="ECO:0000313" key="9">
    <source>
        <dbReference type="Proteomes" id="UP000016842"/>
    </source>
</evidence>
<dbReference type="SUPFAM" id="SSF53335">
    <property type="entry name" value="S-adenosyl-L-methionine-dependent methyltransferases"/>
    <property type="match status" value="1"/>
</dbReference>
<dbReference type="Pfam" id="PF02353">
    <property type="entry name" value="CMAS"/>
    <property type="match status" value="1"/>
</dbReference>
<evidence type="ECO:0000256" key="2">
    <source>
        <dbReference type="ARBA" id="ARBA00022603"/>
    </source>
</evidence>
<dbReference type="InterPro" id="IPR029063">
    <property type="entry name" value="SAM-dependent_MTases_sf"/>
</dbReference>
<dbReference type="PANTHER" id="PTHR43667:SF2">
    <property type="entry name" value="FATTY ACID C-METHYL TRANSFERASE"/>
    <property type="match status" value="1"/>
</dbReference>
<dbReference type="EMBL" id="ASXJ01000337">
    <property type="protein sequence ID" value="ERM00176.1"/>
    <property type="molecule type" value="Genomic_DNA"/>
</dbReference>
<evidence type="ECO:0000256" key="4">
    <source>
        <dbReference type="ARBA" id="ARBA00022691"/>
    </source>
</evidence>
<comment type="caution">
    <text evidence="8">The sequence shown here is derived from an EMBL/GenBank/DDBJ whole genome shotgun (WGS) entry which is preliminary data.</text>
</comment>